<dbReference type="InterPro" id="IPR006472">
    <property type="entry name" value="Citrate_lyase_asu"/>
</dbReference>
<dbReference type="EMBL" id="JAOSIQ010000027">
    <property type="protein sequence ID" value="MDO8064266.1"/>
    <property type="molecule type" value="Genomic_DNA"/>
</dbReference>
<keyword evidence="1 2" id="KW-0456">Lyase</keyword>
<gene>
    <name evidence="2" type="primary">citF</name>
    <name evidence="2" type="ORF">OC701_02175</name>
</gene>
<keyword evidence="3" id="KW-1185">Reference proteome</keyword>
<dbReference type="RefSeq" id="WP_304514461.1">
    <property type="nucleotide sequence ID" value="NZ_JAOSIQ010000027.1"/>
</dbReference>
<dbReference type="SUPFAM" id="SSF100950">
    <property type="entry name" value="NagB/RpiA/CoA transferase-like"/>
    <property type="match status" value="2"/>
</dbReference>
<dbReference type="InterPro" id="IPR037171">
    <property type="entry name" value="NagB/RpiA_transferase-like"/>
</dbReference>
<proteinExistence type="predicted"/>
<comment type="catalytic activity">
    <reaction evidence="1">
        <text>citrate = oxaloacetate + acetate</text>
        <dbReference type="Rhea" id="RHEA:10760"/>
        <dbReference type="ChEBI" id="CHEBI:16452"/>
        <dbReference type="ChEBI" id="CHEBI:16947"/>
        <dbReference type="ChEBI" id="CHEBI:30089"/>
        <dbReference type="EC" id="4.1.3.6"/>
    </reaction>
</comment>
<accession>A0ABT9D495</accession>
<evidence type="ECO:0000313" key="2">
    <source>
        <dbReference type="EMBL" id="MDO8064266.1"/>
    </source>
</evidence>
<comment type="catalytic activity">
    <reaction evidence="1">
        <text>citrate + acetyl-CoA = (3S)-citryl-CoA + acetate</text>
        <dbReference type="Rhea" id="RHEA:19405"/>
        <dbReference type="ChEBI" id="CHEBI:16947"/>
        <dbReference type="ChEBI" id="CHEBI:30089"/>
        <dbReference type="ChEBI" id="CHEBI:57288"/>
        <dbReference type="ChEBI" id="CHEBI:57321"/>
        <dbReference type="EC" id="2.8.3.10"/>
    </reaction>
</comment>
<dbReference type="GO" id="GO:0008814">
    <property type="term" value="F:citrate CoA-transferase activity"/>
    <property type="evidence" value="ECO:0007669"/>
    <property type="project" value="UniProtKB-EC"/>
</dbReference>
<reference evidence="2 3" key="1">
    <citation type="journal article" date="2023" name="Int. J. Syst. Evol. Microbiol.">
        <title>The observation of taxonomic boundaries for the 16SrII and 16SrXXV phytoplasmas using genome-based delimitation.</title>
        <authorList>
            <person name="Rodrigues Jardim B."/>
            <person name="Tran-Nguyen L.T.T."/>
            <person name="Gambley C."/>
            <person name="Al-Sadi A.M."/>
            <person name="Al-Subhi A.M."/>
            <person name="Foissac X."/>
            <person name="Salar P."/>
            <person name="Cai H."/>
            <person name="Yang J.Y."/>
            <person name="Davis R."/>
            <person name="Jones L."/>
            <person name="Rodoni B."/>
            <person name="Constable F.E."/>
        </authorList>
    </citation>
    <scope>NUCLEOTIDE SEQUENCE [LARGE SCALE GENOMIC DNA]</scope>
    <source>
        <strain evidence="2">BAWM-225</strain>
    </source>
</reference>
<organism evidence="2 3">
    <name type="scientific">Candidatus Phytoplasma bonamiae</name>
    <dbReference type="NCBI Taxonomy" id="2982626"/>
    <lineage>
        <taxon>Bacteria</taxon>
        <taxon>Bacillati</taxon>
        <taxon>Mycoplasmatota</taxon>
        <taxon>Mollicutes</taxon>
        <taxon>Acholeplasmatales</taxon>
        <taxon>Acholeplasmataceae</taxon>
        <taxon>Candidatus Phytoplasma</taxon>
        <taxon>16SrII (Peanut WB group)</taxon>
    </lineage>
</organism>
<comment type="caution">
    <text evidence="2">The sequence shown here is derived from an EMBL/GenBank/DDBJ whole genome shotgun (WGS) entry which is preliminary data.</text>
</comment>
<dbReference type="GO" id="GO:0008815">
    <property type="term" value="F:citrate (pro-3S)-lyase activity"/>
    <property type="evidence" value="ECO:0007669"/>
    <property type="project" value="UniProtKB-EC"/>
</dbReference>
<dbReference type="EC" id="4.1.3.6" evidence="1"/>
<evidence type="ECO:0000313" key="3">
    <source>
        <dbReference type="Proteomes" id="UP001170683"/>
    </source>
</evidence>
<dbReference type="EC" id="2.8.3.10" evidence="1"/>
<dbReference type="PIRSF" id="PIRSF009451">
    <property type="entry name" value="Citrt_lyas_alpha"/>
    <property type="match status" value="1"/>
</dbReference>
<sequence>MIEQFKKNSKKIDNHNNNALYDFKIDNNSVGAMTKIKNNQYNCSNNKVLNSLEEAIVKSGLKDGMTISFHHAFRHGDKTFQQVMEAIKKLNIKNLTVLASSFTKSHDCFIKYIKDGIVSSLEGSAIRGELGNAISEGLLTKPVIIRSHGGRARSITTGQSYINVAFLAASSSDEMGNANGVIGDSCVGSLGYAIVDAQYADKTIIITDTLVSYPNNPISIPQIYVDYVVKVEVIGDNKKISSGEIHSKFNPKEIIIAENIVKVIKNTPYFKNGFSFQTGTGGASQASLVILSDEMRRKQIKSSVFLGGIIKLEVDLLKEGLVNTLLDVQSFDLEAVDSLKNNPNHLEMSASFYANPFIKGCAVNKLDFGILSVLEIDVNFNCNVITGNDGYLRGASGGHSDVAYGSKISIVAAPLIRGRISSIVDRVQTIVTPGNTIDVLVTDLGISVNPIRTDLLMWLKSAGIVVKDICELRDLAYSIVGKPVPIDYDTNRVIALIEYRDGTLIDTVYKVK</sequence>
<dbReference type="PANTHER" id="PTHR40596:SF1">
    <property type="entry name" value="CITRATE LYASE ALPHA CHAIN"/>
    <property type="match status" value="1"/>
</dbReference>
<dbReference type="Pfam" id="PF04223">
    <property type="entry name" value="CitF"/>
    <property type="match status" value="1"/>
</dbReference>
<keyword evidence="1" id="KW-0963">Cytoplasm</keyword>
<protein>
    <recommendedName>
        <fullName evidence="1">Citrate lyase alpha chain</fullName>
        <shortName evidence="1">Citrase alpha chain</shortName>
        <ecNumber evidence="1">2.8.3.10</ecNumber>
        <ecNumber evidence="1">4.1.3.6</ecNumber>
    </recommendedName>
    <alternativeName>
        <fullName evidence="1">Citrate (pro-3S)-lyase alpha chain</fullName>
    </alternativeName>
    <alternativeName>
        <fullName evidence="1">Citrate CoA-transferase subunit</fullName>
    </alternativeName>
</protein>
<dbReference type="NCBIfam" id="TIGR01584">
    <property type="entry name" value="citF"/>
    <property type="match status" value="1"/>
</dbReference>
<name>A0ABT9D495_9MOLU</name>
<comment type="subcellular location">
    <subcellularLocation>
        <location evidence="1">Cytoplasm</location>
    </subcellularLocation>
</comment>
<dbReference type="Proteomes" id="UP001170683">
    <property type="component" value="Unassembled WGS sequence"/>
</dbReference>
<evidence type="ECO:0000256" key="1">
    <source>
        <dbReference type="PIRNR" id="PIRNR009451"/>
    </source>
</evidence>
<dbReference type="PANTHER" id="PTHR40596">
    <property type="entry name" value="CITRATE LYASE ALPHA CHAIN"/>
    <property type="match status" value="1"/>
</dbReference>
<dbReference type="Gene3D" id="3.40.1080.10">
    <property type="entry name" value="Glutaconate Coenzyme A-transferase"/>
    <property type="match status" value="2"/>
</dbReference>
<keyword evidence="1 2" id="KW-0808">Transferase</keyword>